<dbReference type="OrthoDB" id="9814042at2"/>
<sequence length="252" mass="27502">MTRARQGAAACMLVVCAAALGGCATSGDGVDTRQAAEANASLGADYLRRNENDQAVARFRRALDYDSDNASAVWGMAIVKDRLDEPEAARSYYERAVDLRPNAPVYNSYAAFLCRQGDVERALEYFDRAADDPRYAGAPDARANAGLCLERAGRGEAAERYYRDALEGDAEQVTALVHMARLMYDRGEYLSARGFIERADAAADLEAEQLRLAARIELALGDRGAAADYVGRYNASRPAANLSLRQLEQSRR</sequence>
<dbReference type="PANTHER" id="PTHR12558:SF13">
    <property type="entry name" value="CELL DIVISION CYCLE PROTEIN 27 HOMOLOG"/>
    <property type="match status" value="1"/>
</dbReference>
<keyword evidence="1" id="KW-0802">TPR repeat</keyword>
<evidence type="ECO:0000256" key="1">
    <source>
        <dbReference type="PROSITE-ProRule" id="PRU00339"/>
    </source>
</evidence>
<feature type="repeat" description="TPR" evidence="1">
    <location>
        <begin position="36"/>
        <end position="69"/>
    </location>
</feature>
<evidence type="ECO:0000313" key="4">
    <source>
        <dbReference type="Proteomes" id="UP000285123"/>
    </source>
</evidence>
<dbReference type="InterPro" id="IPR019734">
    <property type="entry name" value="TPR_rpt"/>
</dbReference>
<dbReference type="SUPFAM" id="SSF81901">
    <property type="entry name" value="HCP-like"/>
    <property type="match status" value="1"/>
</dbReference>
<dbReference type="Pfam" id="PF13432">
    <property type="entry name" value="TPR_16"/>
    <property type="match status" value="2"/>
</dbReference>
<dbReference type="SMART" id="SM00028">
    <property type="entry name" value="TPR"/>
    <property type="match status" value="3"/>
</dbReference>
<dbReference type="Proteomes" id="UP000285123">
    <property type="component" value="Unassembled WGS sequence"/>
</dbReference>
<dbReference type="Gene3D" id="1.25.40.10">
    <property type="entry name" value="Tetratricopeptide repeat domain"/>
    <property type="match status" value="1"/>
</dbReference>
<comment type="caution">
    <text evidence="3">The sequence shown here is derived from an EMBL/GenBank/DDBJ whole genome shotgun (WGS) entry which is preliminary data.</text>
</comment>
<name>A0A423Q3M7_9GAMM</name>
<feature type="repeat" description="TPR" evidence="1">
    <location>
        <begin position="70"/>
        <end position="103"/>
    </location>
</feature>
<dbReference type="InterPro" id="IPR013360">
    <property type="entry name" value="Pilus_4_PilW"/>
</dbReference>
<evidence type="ECO:0000256" key="2">
    <source>
        <dbReference type="SAM" id="SignalP"/>
    </source>
</evidence>
<dbReference type="PANTHER" id="PTHR12558">
    <property type="entry name" value="CELL DIVISION CYCLE 16,23,27"/>
    <property type="match status" value="1"/>
</dbReference>
<gene>
    <name evidence="3" type="ORF">SAHL_03715</name>
</gene>
<feature type="signal peptide" evidence="2">
    <location>
        <begin position="1"/>
        <end position="26"/>
    </location>
</feature>
<evidence type="ECO:0000313" key="3">
    <source>
        <dbReference type="EMBL" id="ROO33628.1"/>
    </source>
</evidence>
<dbReference type="EMBL" id="AYKF01000062">
    <property type="protein sequence ID" value="ROO33628.1"/>
    <property type="molecule type" value="Genomic_DNA"/>
</dbReference>
<reference evidence="3 4" key="1">
    <citation type="submission" date="2013-10" db="EMBL/GenBank/DDBJ databases">
        <title>Salinisphaera halophila YIM 95161 Genome Sequencing.</title>
        <authorList>
            <person name="Lai Q."/>
            <person name="Li C."/>
            <person name="Shao Z."/>
        </authorList>
    </citation>
    <scope>NUCLEOTIDE SEQUENCE [LARGE SCALE GENOMIC DNA]</scope>
    <source>
        <strain evidence="3 4">YIM 95161</strain>
    </source>
</reference>
<dbReference type="AlphaFoldDB" id="A0A423Q3M7"/>
<dbReference type="InterPro" id="IPR011990">
    <property type="entry name" value="TPR-like_helical_dom_sf"/>
</dbReference>
<dbReference type="PROSITE" id="PS51257">
    <property type="entry name" value="PROKAR_LIPOPROTEIN"/>
    <property type="match status" value="1"/>
</dbReference>
<proteinExistence type="predicted"/>
<dbReference type="PROSITE" id="PS50005">
    <property type="entry name" value="TPR"/>
    <property type="match status" value="2"/>
</dbReference>
<keyword evidence="2" id="KW-0732">Signal</keyword>
<organism evidence="3 4">
    <name type="scientific">Salinisphaera orenii YIM 95161</name>
    <dbReference type="NCBI Taxonomy" id="1051139"/>
    <lineage>
        <taxon>Bacteria</taxon>
        <taxon>Pseudomonadati</taxon>
        <taxon>Pseudomonadota</taxon>
        <taxon>Gammaproteobacteria</taxon>
        <taxon>Salinisphaerales</taxon>
        <taxon>Salinisphaeraceae</taxon>
        <taxon>Salinisphaera</taxon>
    </lineage>
</organism>
<feature type="chain" id="PRO_5019587860" evidence="2">
    <location>
        <begin position="27"/>
        <end position="252"/>
    </location>
</feature>
<dbReference type="RefSeq" id="WP_123590049.1">
    <property type="nucleotide sequence ID" value="NZ_AYKF01000062.1"/>
</dbReference>
<accession>A0A423Q3M7</accession>
<dbReference type="NCBIfam" id="TIGR02521">
    <property type="entry name" value="type_IV_pilW"/>
    <property type="match status" value="1"/>
</dbReference>
<protein>
    <submittedName>
        <fullName evidence="3">Fimbrial protein</fullName>
    </submittedName>
</protein>